<evidence type="ECO:0000313" key="4">
    <source>
        <dbReference type="Proteomes" id="UP000322873"/>
    </source>
</evidence>
<evidence type="ECO:0000256" key="1">
    <source>
        <dbReference type="ARBA" id="ARBA00022884"/>
    </source>
</evidence>
<dbReference type="VEuPathDB" id="FungiDB:MFRU_003g02840"/>
<feature type="region of interest" description="Disordered" evidence="2">
    <location>
        <begin position="1"/>
        <end position="23"/>
    </location>
</feature>
<dbReference type="InterPro" id="IPR039171">
    <property type="entry name" value="Cwc2/Slt11"/>
</dbReference>
<comment type="caution">
    <text evidence="3">The sequence shown here is derived from an EMBL/GenBank/DDBJ whole genome shotgun (WGS) entry which is preliminary data.</text>
</comment>
<feature type="region of interest" description="Disordered" evidence="2">
    <location>
        <begin position="114"/>
        <end position="143"/>
    </location>
</feature>
<dbReference type="GO" id="GO:0000398">
    <property type="term" value="P:mRNA splicing, via spliceosome"/>
    <property type="evidence" value="ECO:0007669"/>
    <property type="project" value="TreeGrafter"/>
</dbReference>
<dbReference type="PANTHER" id="PTHR14089:SF14">
    <property type="entry name" value="RRM DOMAIN-CONTAINING PROTEIN"/>
    <property type="match status" value="1"/>
</dbReference>
<keyword evidence="1" id="KW-0694">RNA-binding</keyword>
<dbReference type="Proteomes" id="UP000322873">
    <property type="component" value="Unassembled WGS sequence"/>
</dbReference>
<dbReference type="PANTHER" id="PTHR14089">
    <property type="entry name" value="PRE-MRNA-SPLICING FACTOR RBM22"/>
    <property type="match status" value="1"/>
</dbReference>
<dbReference type="Gene3D" id="3.30.70.330">
    <property type="match status" value="1"/>
</dbReference>
<feature type="compositionally biased region" description="Basic and acidic residues" evidence="2">
    <location>
        <begin position="1"/>
        <end position="11"/>
    </location>
</feature>
<keyword evidence="4" id="KW-1185">Reference proteome</keyword>
<gene>
    <name evidence="3" type="ORF">EYC84_003117</name>
</gene>
<proteinExistence type="predicted"/>
<dbReference type="AlphaFoldDB" id="A0A5M9JV57"/>
<protein>
    <recommendedName>
        <fullName evidence="5">RRM domain-containing protein</fullName>
    </recommendedName>
</protein>
<evidence type="ECO:0008006" key="5">
    <source>
        <dbReference type="Google" id="ProtNLM"/>
    </source>
</evidence>
<dbReference type="GO" id="GO:0003729">
    <property type="term" value="F:mRNA binding"/>
    <property type="evidence" value="ECO:0007669"/>
    <property type="project" value="TreeGrafter"/>
</dbReference>
<feature type="compositionally biased region" description="Gly residues" evidence="2">
    <location>
        <begin position="126"/>
        <end position="138"/>
    </location>
</feature>
<dbReference type="CDD" id="cd12261">
    <property type="entry name" value="RRM1_3_MRN1"/>
    <property type="match status" value="1"/>
</dbReference>
<accession>A0A5M9JV57</accession>
<organism evidence="3 4">
    <name type="scientific">Monilinia fructicola</name>
    <name type="common">Brown rot fungus</name>
    <name type="synonym">Ciboria fructicola</name>
    <dbReference type="NCBI Taxonomy" id="38448"/>
    <lineage>
        <taxon>Eukaryota</taxon>
        <taxon>Fungi</taxon>
        <taxon>Dikarya</taxon>
        <taxon>Ascomycota</taxon>
        <taxon>Pezizomycotina</taxon>
        <taxon>Leotiomycetes</taxon>
        <taxon>Helotiales</taxon>
        <taxon>Sclerotiniaceae</taxon>
        <taxon>Monilinia</taxon>
    </lineage>
</organism>
<sequence length="462" mass="52443">MFEARIRHTSENSDFTTSHTSDKVTISKKDHEVLIQSAREYENLRRNLYRGGIAEGTLKLLIKDDTDAGENGALTIPATHEDPDNSTAFMTQNPALSTQESTGHQAYTYGTPRNITLLPRRPRGYSGNGKNNGNGNGNGFQNSSFQYQESPNYFHSNDYDDHFNSPDGADTFIFGSGNNSQTRFQRPTYDKFAQRTVQLFNLPEGTTHADICDAVRGGMLLDIYLRPHDNVVNVSFLEQAHANEFFRFVKRNDLYIRSKRVDIRWNDRQFILPGHVANKVGIGATRNLVVHNCNPKHTEEVIRDDLEHIHNLVVIKVTFDGSNAFISTNSVHNAMFARTCMMSRSTYKGSKIDWDNDECAAPLERRQSFQSENPAAKKSRTPLVNRFQLLDIDREDDGSESDTDSMSAPKEFLKGQVDLLAWQLFNPFQSHKSTSAVMLAELRTSMSRRYDYSKEPLPFCGW</sequence>
<reference evidence="3 4" key="1">
    <citation type="submission" date="2019-06" db="EMBL/GenBank/DDBJ databases">
        <title>Genome Sequence of the Brown Rot Fungal Pathogen Monilinia fructicola.</title>
        <authorList>
            <person name="De Miccolis Angelini R.M."/>
            <person name="Landi L."/>
            <person name="Abate D."/>
            <person name="Pollastro S."/>
            <person name="Romanazzi G."/>
            <person name="Faretra F."/>
        </authorList>
    </citation>
    <scope>NUCLEOTIDE SEQUENCE [LARGE SCALE GENOMIC DNA]</scope>
    <source>
        <strain evidence="3 4">Mfrc123</strain>
    </source>
</reference>
<evidence type="ECO:0000313" key="3">
    <source>
        <dbReference type="EMBL" id="KAA8572500.1"/>
    </source>
</evidence>
<dbReference type="InterPro" id="IPR012677">
    <property type="entry name" value="Nucleotide-bd_a/b_plait_sf"/>
</dbReference>
<evidence type="ECO:0000256" key="2">
    <source>
        <dbReference type="SAM" id="MobiDB-lite"/>
    </source>
</evidence>
<dbReference type="GO" id="GO:0010494">
    <property type="term" value="C:cytoplasmic stress granule"/>
    <property type="evidence" value="ECO:0007669"/>
    <property type="project" value="TreeGrafter"/>
</dbReference>
<name>A0A5M9JV57_MONFR</name>
<dbReference type="EMBL" id="VICG01000004">
    <property type="protein sequence ID" value="KAA8572500.1"/>
    <property type="molecule type" value="Genomic_DNA"/>
</dbReference>